<dbReference type="EMBL" id="CP029543">
    <property type="protein sequence ID" value="AWV47477.1"/>
    <property type="molecule type" value="Genomic_DNA"/>
</dbReference>
<sequence length="88" mass="10095">MIYQSFTMYLLLAIGRHGCEELAKDKPSEINNIAGFLVLGFVLNFLIRRLAYLFVEPLELDAESGRSDCRWLLRAVLGRNSIQLAWPH</sequence>
<protein>
    <submittedName>
        <fullName evidence="1">Uncharacterized protein</fullName>
    </submittedName>
</protein>
<evidence type="ECO:0000313" key="1">
    <source>
        <dbReference type="EMBL" id="AWV47477.1"/>
    </source>
</evidence>
<accession>A0AAD0KQE2</accession>
<reference evidence="1 2" key="1">
    <citation type="submission" date="2018-05" db="EMBL/GenBank/DDBJ databases">
        <title>Evolution of small genomes with special reference to Mycobacterium leprae.</title>
        <authorList>
            <person name="Mohanty P.S."/>
            <person name="Bansal A.K."/>
            <person name="Gupta U.D."/>
            <person name="Naaz F."/>
            <person name="Dwivedi V.D."/>
            <person name="Singh H."/>
            <person name="Gupta G."/>
            <person name="Sharma S."/>
            <person name="Arora M."/>
        </authorList>
    </citation>
    <scope>NUCLEOTIDE SEQUENCE [LARGE SCALE GENOMIC DNA]</scope>
    <source>
        <strain evidence="1 2">MRHRU-235-G</strain>
    </source>
</reference>
<evidence type="ECO:0000313" key="2">
    <source>
        <dbReference type="Proteomes" id="UP000249682"/>
    </source>
</evidence>
<proteinExistence type="predicted"/>
<gene>
    <name evidence="1" type="ORF">DIJ64_03380</name>
</gene>
<organism evidence="1 2">
    <name type="scientific">Mycobacterium leprae</name>
    <dbReference type="NCBI Taxonomy" id="1769"/>
    <lineage>
        <taxon>Bacteria</taxon>
        <taxon>Bacillati</taxon>
        <taxon>Actinomycetota</taxon>
        <taxon>Actinomycetes</taxon>
        <taxon>Mycobacteriales</taxon>
        <taxon>Mycobacteriaceae</taxon>
        <taxon>Mycobacterium</taxon>
    </lineage>
</organism>
<name>A0AAD0KQE2_MYCLR</name>
<dbReference type="Proteomes" id="UP000249682">
    <property type="component" value="Chromosome"/>
</dbReference>
<dbReference type="AlphaFoldDB" id="A0AAD0KQE2"/>